<comment type="cofactor">
    <cofactor evidence="1">
        <name>pyridoxal 5'-phosphate</name>
        <dbReference type="ChEBI" id="CHEBI:597326"/>
    </cofactor>
</comment>
<evidence type="ECO:0000259" key="19">
    <source>
        <dbReference type="Pfam" id="PF00291"/>
    </source>
</evidence>
<dbReference type="GO" id="GO:0030378">
    <property type="term" value="F:serine racemase activity"/>
    <property type="evidence" value="ECO:0007669"/>
    <property type="project" value="UniProtKB-EC"/>
</dbReference>
<dbReference type="EMBL" id="CAVLGL010000057">
    <property type="protein sequence ID" value="CAK1583729.1"/>
    <property type="molecule type" value="Genomic_DNA"/>
</dbReference>
<dbReference type="SUPFAM" id="SSF53686">
    <property type="entry name" value="Tryptophan synthase beta subunit-like PLP-dependent enzymes"/>
    <property type="match status" value="1"/>
</dbReference>
<name>A0AAV1KN54_9NEOP</name>
<evidence type="ECO:0000256" key="4">
    <source>
        <dbReference type="ARBA" id="ARBA00022898"/>
    </source>
</evidence>
<dbReference type="GO" id="GO:0070178">
    <property type="term" value="P:D-serine metabolic process"/>
    <property type="evidence" value="ECO:0007669"/>
    <property type="project" value="UniProtKB-ARBA"/>
</dbReference>
<dbReference type="InterPro" id="IPR036052">
    <property type="entry name" value="TrpB-like_PALP_sf"/>
</dbReference>
<dbReference type="Proteomes" id="UP001314205">
    <property type="component" value="Unassembled WGS sequence"/>
</dbReference>
<gene>
    <name evidence="20" type="ORF">PARMNEM_LOCUS5085</name>
</gene>
<keyword evidence="21" id="KW-1185">Reference proteome</keyword>
<comment type="function">
    <text evidence="12">Catalyzes the synthesis of D-serine from L-serine. D-serine is a key coagonist with glutamate at NMDA receptors. Has dehydratase activity towards both L-serine and D-serine.</text>
</comment>
<evidence type="ECO:0000256" key="9">
    <source>
        <dbReference type="ARBA" id="ARBA00049406"/>
    </source>
</evidence>
<dbReference type="EC" id="5.1.1.18" evidence="14"/>
<dbReference type="GO" id="GO:0003941">
    <property type="term" value="F:L-serine ammonia-lyase activity"/>
    <property type="evidence" value="ECO:0007669"/>
    <property type="project" value="UniProtKB-EC"/>
</dbReference>
<accession>A0AAV1KN54</accession>
<comment type="caution">
    <text evidence="20">The sequence shown here is derived from an EMBL/GenBank/DDBJ whole genome shotgun (WGS) entry which is preliminary data.</text>
</comment>
<dbReference type="Pfam" id="PF00291">
    <property type="entry name" value="PALP"/>
    <property type="match status" value="1"/>
</dbReference>
<sequence>MFKMHNPSTQTVSLGKSPGALANRNFTKHLNEWCPEQNNEFDPWCDPDYPMIITYKDIVKAKNFLKKEFHPTPLVESKHNHRFPMNIYYKLETFHRTGSFKERGAFYSLSKLSTEQKEIGVITASLGNWAMALACCGQKLNIPVTVVLPVIASMRADQICRDFGATVVTFGKNLAEAKRKAFTMLTNANLSYINGYDHPHVIAASGTIGMEILKQLPKTDAILVPVGGGSLLAGIAVAVKHIKPDVLVYGIESDRCPSFSKALEKSGVFETDLQRGLANSLEVSIAGCNAFETAKNLIKSIILIDNDWIAKALLHLIEDEKLIVEGAAAVPLASLMALPRALIGLKDKTVVCVLSGGNLEPCVLQSLERAQALEGRLITVNVKLPGLEINNLQKIFNIIAKLGCNVIRHNAEKSWGVESYMNEINVSIICATRDQKHAHIVKKVTEKFFPNICKVHQEVLCTSEKCKCYSCKNNMHK</sequence>
<evidence type="ECO:0000256" key="8">
    <source>
        <dbReference type="ARBA" id="ARBA00042605"/>
    </source>
</evidence>
<reference evidence="20 21" key="1">
    <citation type="submission" date="2023-11" db="EMBL/GenBank/DDBJ databases">
        <authorList>
            <person name="Hedman E."/>
            <person name="Englund M."/>
            <person name="Stromberg M."/>
            <person name="Nyberg Akerstrom W."/>
            <person name="Nylinder S."/>
            <person name="Jareborg N."/>
            <person name="Kallberg Y."/>
            <person name="Kronander E."/>
        </authorList>
    </citation>
    <scope>NUCLEOTIDE SEQUENCE [LARGE SCALE GENOMIC DNA]</scope>
</reference>
<evidence type="ECO:0000256" key="1">
    <source>
        <dbReference type="ARBA" id="ARBA00001933"/>
    </source>
</evidence>
<evidence type="ECO:0000256" key="17">
    <source>
        <dbReference type="ARBA" id="ARBA00081060"/>
    </source>
</evidence>
<comment type="catalytic activity">
    <reaction evidence="11">
        <text>L-serine = D-serine</text>
        <dbReference type="Rhea" id="RHEA:10980"/>
        <dbReference type="ChEBI" id="CHEBI:33384"/>
        <dbReference type="ChEBI" id="CHEBI:35247"/>
        <dbReference type="EC" id="5.1.1.18"/>
    </reaction>
</comment>
<evidence type="ECO:0000256" key="3">
    <source>
        <dbReference type="ARBA" id="ARBA00012093"/>
    </source>
</evidence>
<evidence type="ECO:0000256" key="16">
    <source>
        <dbReference type="ARBA" id="ARBA00076108"/>
    </source>
</evidence>
<comment type="catalytic activity">
    <reaction evidence="10">
        <text>D-serine = pyruvate + NH4(+)</text>
        <dbReference type="Rhea" id="RHEA:13977"/>
        <dbReference type="ChEBI" id="CHEBI:15361"/>
        <dbReference type="ChEBI" id="CHEBI:28938"/>
        <dbReference type="ChEBI" id="CHEBI:35247"/>
        <dbReference type="EC" id="4.3.1.18"/>
    </reaction>
</comment>
<evidence type="ECO:0000256" key="12">
    <source>
        <dbReference type="ARBA" id="ARBA00056426"/>
    </source>
</evidence>
<proteinExistence type="inferred from homology"/>
<dbReference type="FunFam" id="3.40.50.1100:FF:000041">
    <property type="entry name" value="Threonine ammonia-lyase, variant"/>
    <property type="match status" value="1"/>
</dbReference>
<evidence type="ECO:0000256" key="13">
    <source>
        <dbReference type="ARBA" id="ARBA00066349"/>
    </source>
</evidence>
<organism evidence="20 21">
    <name type="scientific">Parnassius mnemosyne</name>
    <name type="common">clouded apollo</name>
    <dbReference type="NCBI Taxonomy" id="213953"/>
    <lineage>
        <taxon>Eukaryota</taxon>
        <taxon>Metazoa</taxon>
        <taxon>Ecdysozoa</taxon>
        <taxon>Arthropoda</taxon>
        <taxon>Hexapoda</taxon>
        <taxon>Insecta</taxon>
        <taxon>Pterygota</taxon>
        <taxon>Neoptera</taxon>
        <taxon>Endopterygota</taxon>
        <taxon>Lepidoptera</taxon>
        <taxon>Glossata</taxon>
        <taxon>Ditrysia</taxon>
        <taxon>Papilionoidea</taxon>
        <taxon>Papilionidae</taxon>
        <taxon>Parnassiinae</taxon>
        <taxon>Parnassini</taxon>
        <taxon>Parnassius</taxon>
        <taxon>Driopa</taxon>
    </lineage>
</organism>
<dbReference type="GO" id="GO:0005524">
    <property type="term" value="F:ATP binding"/>
    <property type="evidence" value="ECO:0007669"/>
    <property type="project" value="UniProtKB-ARBA"/>
</dbReference>
<dbReference type="InterPro" id="IPR050147">
    <property type="entry name" value="Ser/Thr_Dehydratase"/>
</dbReference>
<evidence type="ECO:0000256" key="14">
    <source>
        <dbReference type="ARBA" id="ARBA00066592"/>
    </source>
</evidence>
<dbReference type="GO" id="GO:0008721">
    <property type="term" value="F:D-serine ammonia-lyase activity"/>
    <property type="evidence" value="ECO:0007669"/>
    <property type="project" value="UniProtKB-EC"/>
</dbReference>
<dbReference type="GO" id="GO:0004794">
    <property type="term" value="F:threonine deaminase activity"/>
    <property type="evidence" value="ECO:0007669"/>
    <property type="project" value="TreeGrafter"/>
</dbReference>
<evidence type="ECO:0000256" key="15">
    <source>
        <dbReference type="ARBA" id="ARBA00070760"/>
    </source>
</evidence>
<dbReference type="GO" id="GO:0006565">
    <property type="term" value="P:L-serine catabolic process"/>
    <property type="evidence" value="ECO:0007669"/>
    <property type="project" value="TreeGrafter"/>
</dbReference>
<evidence type="ECO:0000313" key="20">
    <source>
        <dbReference type="EMBL" id="CAK1583729.1"/>
    </source>
</evidence>
<dbReference type="AlphaFoldDB" id="A0AAV1KN54"/>
<dbReference type="Gene3D" id="3.40.50.1100">
    <property type="match status" value="2"/>
</dbReference>
<evidence type="ECO:0000256" key="5">
    <source>
        <dbReference type="ARBA" id="ARBA00023239"/>
    </source>
</evidence>
<dbReference type="CDD" id="cd01562">
    <property type="entry name" value="Thr-dehyd"/>
    <property type="match status" value="1"/>
</dbReference>
<dbReference type="InterPro" id="IPR001926">
    <property type="entry name" value="TrpB-like_PALP"/>
</dbReference>
<evidence type="ECO:0000256" key="11">
    <source>
        <dbReference type="ARBA" id="ARBA00051769"/>
    </source>
</evidence>
<evidence type="ECO:0000256" key="18">
    <source>
        <dbReference type="ARBA" id="ARBA00081761"/>
    </source>
</evidence>
<evidence type="ECO:0000313" key="21">
    <source>
        <dbReference type="Proteomes" id="UP001314205"/>
    </source>
</evidence>
<dbReference type="PANTHER" id="PTHR48078:SF19">
    <property type="entry name" value="ACT DOMAIN-CONTAINING PROTEIN"/>
    <property type="match status" value="1"/>
</dbReference>
<dbReference type="PANTHER" id="PTHR48078">
    <property type="entry name" value="THREONINE DEHYDRATASE, MITOCHONDRIAL-RELATED"/>
    <property type="match status" value="1"/>
</dbReference>
<keyword evidence="5" id="KW-0456">Lyase</keyword>
<dbReference type="EC" id="4.3.1.17" evidence="3"/>
<comment type="similarity">
    <text evidence="2">Belongs to the serine/threonine dehydratase family.</text>
</comment>
<evidence type="ECO:0000256" key="6">
    <source>
        <dbReference type="ARBA" id="ARBA00031418"/>
    </source>
</evidence>
<feature type="domain" description="Tryptophan synthase beta chain-like PALP" evidence="19">
    <location>
        <begin position="69"/>
        <end position="356"/>
    </location>
</feature>
<dbReference type="GO" id="GO:0009097">
    <property type="term" value="P:isoleucine biosynthetic process"/>
    <property type="evidence" value="ECO:0007669"/>
    <property type="project" value="TreeGrafter"/>
</dbReference>
<evidence type="ECO:0000256" key="10">
    <source>
        <dbReference type="ARBA" id="ARBA00050422"/>
    </source>
</evidence>
<keyword evidence="4" id="KW-0663">Pyridoxal phosphate</keyword>
<protein>
    <recommendedName>
        <fullName evidence="15">Serine racemase</fullName>
        <ecNumber evidence="3">4.3.1.17</ecNumber>
        <ecNumber evidence="13">4.3.1.18</ecNumber>
        <ecNumber evidence="14">5.1.1.18</ecNumber>
    </recommendedName>
    <alternativeName>
        <fullName evidence="16">D-serine ammonia-lyase</fullName>
    </alternativeName>
    <alternativeName>
        <fullName evidence="18">D-serine dehydratase</fullName>
    </alternativeName>
    <alternativeName>
        <fullName evidence="17">L-serine ammonia-lyase</fullName>
    </alternativeName>
    <alternativeName>
        <fullName evidence="7">L-serine deaminase</fullName>
    </alternativeName>
    <alternativeName>
        <fullName evidence="6">L-serine dehydratase</fullName>
    </alternativeName>
    <alternativeName>
        <fullName evidence="8">L-threonine dehydratase</fullName>
    </alternativeName>
</protein>
<dbReference type="GO" id="GO:0030170">
    <property type="term" value="F:pyridoxal phosphate binding"/>
    <property type="evidence" value="ECO:0007669"/>
    <property type="project" value="UniProtKB-ARBA"/>
</dbReference>
<dbReference type="GO" id="GO:0006567">
    <property type="term" value="P:L-threonine catabolic process"/>
    <property type="evidence" value="ECO:0007669"/>
    <property type="project" value="TreeGrafter"/>
</dbReference>
<dbReference type="EC" id="4.3.1.18" evidence="13"/>
<evidence type="ECO:0000256" key="7">
    <source>
        <dbReference type="ARBA" id="ARBA00041766"/>
    </source>
</evidence>
<evidence type="ECO:0000256" key="2">
    <source>
        <dbReference type="ARBA" id="ARBA00010869"/>
    </source>
</evidence>
<comment type="catalytic activity">
    <reaction evidence="9">
        <text>L-serine = pyruvate + NH4(+)</text>
        <dbReference type="Rhea" id="RHEA:19169"/>
        <dbReference type="ChEBI" id="CHEBI:15361"/>
        <dbReference type="ChEBI" id="CHEBI:28938"/>
        <dbReference type="ChEBI" id="CHEBI:33384"/>
        <dbReference type="EC" id="4.3.1.17"/>
    </reaction>
</comment>